<dbReference type="Gene3D" id="1.10.10.10">
    <property type="entry name" value="Winged helix-like DNA-binding domain superfamily/Winged helix DNA-binding domain"/>
    <property type="match status" value="1"/>
</dbReference>
<comment type="subcellular location">
    <subcellularLocation>
        <location evidence="1">Membrane</location>
        <topology evidence="1">Multi-pass membrane protein</topology>
    </subcellularLocation>
</comment>
<proteinExistence type="inferred from homology"/>
<keyword evidence="14" id="KW-1185">Reference proteome</keyword>
<dbReference type="PROSITE" id="PS50901">
    <property type="entry name" value="FTSK"/>
    <property type="match status" value="1"/>
</dbReference>
<dbReference type="InterPro" id="IPR018541">
    <property type="entry name" value="Ftsk_gamma"/>
</dbReference>
<dbReference type="GO" id="GO:0005524">
    <property type="term" value="F:ATP binding"/>
    <property type="evidence" value="ECO:0007669"/>
    <property type="project" value="UniProtKB-UniRule"/>
</dbReference>
<evidence type="ECO:0000256" key="6">
    <source>
        <dbReference type="ARBA" id="ARBA00022840"/>
    </source>
</evidence>
<feature type="compositionally biased region" description="Basic and acidic residues" evidence="10">
    <location>
        <begin position="218"/>
        <end position="228"/>
    </location>
</feature>
<dbReference type="RefSeq" id="WP_317695147.1">
    <property type="nucleotide sequence ID" value="NZ_AP026801.1"/>
</dbReference>
<feature type="compositionally biased region" description="Basic and acidic residues" evidence="10">
    <location>
        <begin position="757"/>
        <end position="770"/>
    </location>
</feature>
<keyword evidence="4 9" id="KW-0547">Nucleotide-binding</keyword>
<dbReference type="GO" id="GO:0016020">
    <property type="term" value="C:membrane"/>
    <property type="evidence" value="ECO:0007669"/>
    <property type="project" value="UniProtKB-SubCell"/>
</dbReference>
<dbReference type="GO" id="GO:0003677">
    <property type="term" value="F:DNA binding"/>
    <property type="evidence" value="ECO:0007669"/>
    <property type="project" value="UniProtKB-KW"/>
</dbReference>
<evidence type="ECO:0000313" key="13">
    <source>
        <dbReference type="EMBL" id="BDR56739.1"/>
    </source>
</evidence>
<dbReference type="EMBL" id="AP026801">
    <property type="protein sequence ID" value="BDR56739.1"/>
    <property type="molecule type" value="Genomic_DNA"/>
</dbReference>
<evidence type="ECO:0000313" key="14">
    <source>
        <dbReference type="Proteomes" id="UP001321804"/>
    </source>
</evidence>
<feature type="compositionally biased region" description="Basic and acidic residues" evidence="10">
    <location>
        <begin position="201"/>
        <end position="211"/>
    </location>
</feature>
<feature type="transmembrane region" description="Helical" evidence="11">
    <location>
        <begin position="21"/>
        <end position="46"/>
    </location>
</feature>
<reference evidence="13 14" key="1">
    <citation type="journal article" date="2023" name="Microbiol. Spectr.">
        <title>Symbiosis of Carpenter Bees with Uncharacterized Lactic Acid Bacteria Showing NAD Auxotrophy.</title>
        <authorList>
            <person name="Kawasaki S."/>
            <person name="Ozawa K."/>
            <person name="Mori T."/>
            <person name="Yamamoto A."/>
            <person name="Ito M."/>
            <person name="Ohkuma M."/>
            <person name="Sakamoto M."/>
            <person name="Matsutani M."/>
        </authorList>
    </citation>
    <scope>NUCLEOTIDE SEQUENCE [LARGE SCALE GENOMIC DNA]</scope>
    <source>
        <strain evidence="13 14">KimC2</strain>
    </source>
</reference>
<dbReference type="Proteomes" id="UP001321804">
    <property type="component" value="Chromosome"/>
</dbReference>
<dbReference type="SUPFAM" id="SSF52540">
    <property type="entry name" value="P-loop containing nucleoside triphosphate hydrolases"/>
    <property type="match status" value="1"/>
</dbReference>
<feature type="region of interest" description="Disordered" evidence="10">
    <location>
        <begin position="745"/>
        <end position="781"/>
    </location>
</feature>
<dbReference type="InterPro" id="IPR002543">
    <property type="entry name" value="FtsK_dom"/>
</dbReference>
<feature type="compositionally biased region" description="Basic and acidic residues" evidence="10">
    <location>
        <begin position="236"/>
        <end position="257"/>
    </location>
</feature>
<dbReference type="PANTHER" id="PTHR22683">
    <property type="entry name" value="SPORULATION PROTEIN RELATED"/>
    <property type="match status" value="1"/>
</dbReference>
<dbReference type="GO" id="GO:0007059">
    <property type="term" value="P:chromosome segregation"/>
    <property type="evidence" value="ECO:0007669"/>
    <property type="project" value="UniProtKB-KW"/>
</dbReference>
<feature type="transmembrane region" description="Helical" evidence="11">
    <location>
        <begin position="86"/>
        <end position="107"/>
    </location>
</feature>
<accession>A0AAU9CZ92</accession>
<comment type="similarity">
    <text evidence="2">Belongs to the FtsK/SpoIIIE/SftA family.</text>
</comment>
<dbReference type="PANTHER" id="PTHR22683:SF41">
    <property type="entry name" value="DNA TRANSLOCASE FTSK"/>
    <property type="match status" value="1"/>
</dbReference>
<keyword evidence="11" id="KW-0812">Transmembrane</keyword>
<dbReference type="SMART" id="SM00843">
    <property type="entry name" value="Ftsk_gamma"/>
    <property type="match status" value="1"/>
</dbReference>
<protein>
    <recommendedName>
        <fullName evidence="3">DNA translocase FtsK</fullName>
    </recommendedName>
</protein>
<evidence type="ECO:0000256" key="7">
    <source>
        <dbReference type="ARBA" id="ARBA00023125"/>
    </source>
</evidence>
<keyword evidence="5" id="KW-0159">Chromosome partition</keyword>
<dbReference type="CDD" id="cd01127">
    <property type="entry name" value="TrwB_TraG_TraD_VirD4"/>
    <property type="match status" value="1"/>
</dbReference>
<evidence type="ECO:0000256" key="9">
    <source>
        <dbReference type="PROSITE-ProRule" id="PRU00289"/>
    </source>
</evidence>
<evidence type="ECO:0000259" key="12">
    <source>
        <dbReference type="PROSITE" id="PS50901"/>
    </source>
</evidence>
<dbReference type="AlphaFoldDB" id="A0AAU9CZ92"/>
<comment type="subunit">
    <text evidence="8">Homohexamer. Forms a ring that surrounds DNA.</text>
</comment>
<keyword evidence="7" id="KW-0238">DNA-binding</keyword>
<feature type="transmembrane region" description="Helical" evidence="11">
    <location>
        <begin position="151"/>
        <end position="172"/>
    </location>
</feature>
<dbReference type="Pfam" id="PF09397">
    <property type="entry name" value="FtsK_gamma"/>
    <property type="match status" value="1"/>
</dbReference>
<keyword evidence="11" id="KW-0472">Membrane</keyword>
<dbReference type="SMART" id="SM00382">
    <property type="entry name" value="AAA"/>
    <property type="match status" value="1"/>
</dbReference>
<dbReference type="InterPro" id="IPR050206">
    <property type="entry name" value="FtsK/SpoIIIE/SftA"/>
</dbReference>
<dbReference type="Pfam" id="PF01580">
    <property type="entry name" value="FtsK_SpoIIIE"/>
    <property type="match status" value="1"/>
</dbReference>
<dbReference type="InterPro" id="IPR027417">
    <property type="entry name" value="P-loop_NTPase"/>
</dbReference>
<feature type="region of interest" description="Disordered" evidence="10">
    <location>
        <begin position="201"/>
        <end position="258"/>
    </location>
</feature>
<evidence type="ECO:0000256" key="2">
    <source>
        <dbReference type="ARBA" id="ARBA00006474"/>
    </source>
</evidence>
<dbReference type="Gene3D" id="3.40.50.300">
    <property type="entry name" value="P-loop containing nucleotide triphosphate hydrolases"/>
    <property type="match status" value="1"/>
</dbReference>
<dbReference type="KEGG" id="xak:KIMC2_13010"/>
<gene>
    <name evidence="13" type="primary">ftsK</name>
    <name evidence="13" type="ORF">KIMC2_13010</name>
</gene>
<evidence type="ECO:0000256" key="3">
    <source>
        <dbReference type="ARBA" id="ARBA00020887"/>
    </source>
</evidence>
<evidence type="ECO:0000256" key="4">
    <source>
        <dbReference type="ARBA" id="ARBA00022741"/>
    </source>
</evidence>
<feature type="domain" description="FtsK" evidence="12">
    <location>
        <begin position="409"/>
        <end position="601"/>
    </location>
</feature>
<evidence type="ECO:0000256" key="5">
    <source>
        <dbReference type="ARBA" id="ARBA00022829"/>
    </source>
</evidence>
<feature type="compositionally biased region" description="Polar residues" evidence="10">
    <location>
        <begin position="771"/>
        <end position="781"/>
    </location>
</feature>
<evidence type="ECO:0000256" key="11">
    <source>
        <dbReference type="SAM" id="Phobius"/>
    </source>
</evidence>
<dbReference type="InterPro" id="IPR036388">
    <property type="entry name" value="WH-like_DNA-bd_sf"/>
</dbReference>
<evidence type="ECO:0000256" key="8">
    <source>
        <dbReference type="ARBA" id="ARBA00025923"/>
    </source>
</evidence>
<keyword evidence="11" id="KW-1133">Transmembrane helix</keyword>
<dbReference type="Pfam" id="PF17854">
    <property type="entry name" value="FtsK_alpha"/>
    <property type="match status" value="1"/>
</dbReference>
<feature type="binding site" evidence="9">
    <location>
        <begin position="426"/>
        <end position="433"/>
    </location>
    <ligand>
        <name>ATP</name>
        <dbReference type="ChEBI" id="CHEBI:30616"/>
    </ligand>
</feature>
<name>A0AAU9CZ92_9LACO</name>
<evidence type="ECO:0000256" key="10">
    <source>
        <dbReference type="SAM" id="MobiDB-lite"/>
    </source>
</evidence>
<organism evidence="13 14">
    <name type="scientific">Xylocopilactobacillus apis</name>
    <dbReference type="NCBI Taxonomy" id="2932183"/>
    <lineage>
        <taxon>Bacteria</taxon>
        <taxon>Bacillati</taxon>
        <taxon>Bacillota</taxon>
        <taxon>Bacilli</taxon>
        <taxon>Lactobacillales</taxon>
        <taxon>Lactobacillaceae</taxon>
        <taxon>Xylocopilactobacillus</taxon>
    </lineage>
</organism>
<dbReference type="InterPro" id="IPR003593">
    <property type="entry name" value="AAA+_ATPase"/>
</dbReference>
<keyword evidence="6 9" id="KW-0067">ATP-binding</keyword>
<dbReference type="InterPro" id="IPR041027">
    <property type="entry name" value="FtsK_alpha"/>
</dbReference>
<dbReference type="Gene3D" id="3.30.980.40">
    <property type="match status" value="1"/>
</dbReference>
<evidence type="ECO:0000256" key="1">
    <source>
        <dbReference type="ARBA" id="ARBA00004141"/>
    </source>
</evidence>
<dbReference type="SUPFAM" id="SSF46785">
    <property type="entry name" value="Winged helix' DNA-binding domain"/>
    <property type="match status" value="1"/>
</dbReference>
<dbReference type="InterPro" id="IPR036390">
    <property type="entry name" value="WH_DNA-bd_sf"/>
</dbReference>
<sequence>MTKKSTTKKEQEKNKNYTANIIGIILALFGIFGITQKLTGPFGIFLANIARFLVGDLFIVLDGLLVILGGYLFIKGKLPTIGFKKACGGILIFVGFMQLFSAVIFSIKHIDHKFIGITINNVLNAITHGSVKNEAFSGLIGSLIYTASYRIFSLIGTCIIAIVFLIWGFMLVEEIPIQKLISMFGLLGKYFYNLFDHSTEEKEHDNPKRENTTVVNQKEPEFEQKNDIDPFAEAASDAKQEKRKPVESQPVKEHESEETFFQNYQSKEYPDYIMPTVDELKPTKAVKGGLTQEELTEKENIIVDTFKDFNIDVQVTGASVGSSVTQIEIEPPHGVKISRILGLSDNLALALANKDIRIEAPIAGKSRIGIEVPNAKSSPVYFRDVWSEFSKTKDEKNILEVPLGRDINGDVISMNLVKMPHLLIAGSTGSGKSVSINEILISILMMARPDQVQMILVDPKKVELNVYNDIPHLLTPVVTDPKKAAGALNQAVVEMERRYELFKQTGSRNINEYNKNLLKDDEEKEFLPYILIVIDELSDLMMVAGSEVEQAVIRLAQLARAAGIHMIIATQRPSVDVITGLIKANIPSRIAFAVSSGVDSRTILDTNGAEKLIGHGDMLFDPMGSSSPTRVQGAFIATEDVESVTDFVKRQGDPEYDDKFDVSIDDLTESTEVDGSEDQLFDEAVDLIYDKSTASSSMLQRYFKIGYNRAASLIDDMERYGMVGPMNGSKGREVYQTKIDAYRYQKSGHQEQATLEQVKEEPDSMEEDFKQQSNLNNDEND</sequence>
<feature type="transmembrane region" description="Helical" evidence="11">
    <location>
        <begin position="52"/>
        <end position="74"/>
    </location>
</feature>